<protein>
    <recommendedName>
        <fullName evidence="8">Major facilitator superfamily (MFS) profile domain-containing protein</fullName>
    </recommendedName>
</protein>
<dbReference type="EMBL" id="CAJPDQ010000034">
    <property type="protein sequence ID" value="CAF9930005.1"/>
    <property type="molecule type" value="Genomic_DNA"/>
</dbReference>
<dbReference type="Pfam" id="PF07690">
    <property type="entry name" value="MFS_1"/>
    <property type="match status" value="1"/>
</dbReference>
<keyword evidence="5 7" id="KW-0472">Membrane</keyword>
<evidence type="ECO:0000256" key="4">
    <source>
        <dbReference type="ARBA" id="ARBA00022989"/>
    </source>
</evidence>
<keyword evidence="10" id="KW-1185">Reference proteome</keyword>
<feature type="transmembrane region" description="Helical" evidence="7">
    <location>
        <begin position="358"/>
        <end position="379"/>
    </location>
</feature>
<dbReference type="FunFam" id="1.20.1250.20:FF:000511">
    <property type="entry name" value="MFS general substrate transporter"/>
    <property type="match status" value="1"/>
</dbReference>
<feature type="transmembrane region" description="Helical" evidence="7">
    <location>
        <begin position="157"/>
        <end position="176"/>
    </location>
</feature>
<evidence type="ECO:0000256" key="5">
    <source>
        <dbReference type="ARBA" id="ARBA00023136"/>
    </source>
</evidence>
<feature type="transmembrane region" description="Helical" evidence="7">
    <location>
        <begin position="415"/>
        <end position="436"/>
    </location>
</feature>
<feature type="transmembrane region" description="Helical" evidence="7">
    <location>
        <begin position="126"/>
        <end position="145"/>
    </location>
</feature>
<dbReference type="Proteomes" id="UP000664169">
    <property type="component" value="Unassembled WGS sequence"/>
</dbReference>
<feature type="transmembrane region" description="Helical" evidence="7">
    <location>
        <begin position="325"/>
        <end position="346"/>
    </location>
</feature>
<proteinExistence type="predicted"/>
<comment type="caution">
    <text evidence="9">The sequence shown here is derived from an EMBL/GenBank/DDBJ whole genome shotgun (WGS) entry which is preliminary data.</text>
</comment>
<dbReference type="InterPro" id="IPR020846">
    <property type="entry name" value="MFS_dom"/>
</dbReference>
<keyword evidence="2" id="KW-0813">Transport</keyword>
<dbReference type="SUPFAM" id="SSF103473">
    <property type="entry name" value="MFS general substrate transporter"/>
    <property type="match status" value="1"/>
</dbReference>
<feature type="transmembrane region" description="Helical" evidence="7">
    <location>
        <begin position="391"/>
        <end position="409"/>
    </location>
</feature>
<evidence type="ECO:0000313" key="10">
    <source>
        <dbReference type="Proteomes" id="UP000664169"/>
    </source>
</evidence>
<evidence type="ECO:0000256" key="1">
    <source>
        <dbReference type="ARBA" id="ARBA00004141"/>
    </source>
</evidence>
<accession>A0A8H3IVN8</accession>
<dbReference type="PANTHER" id="PTHR43791">
    <property type="entry name" value="PERMEASE-RELATED"/>
    <property type="match status" value="1"/>
</dbReference>
<dbReference type="FunFam" id="1.20.1250.20:FF:000013">
    <property type="entry name" value="MFS general substrate transporter"/>
    <property type="match status" value="1"/>
</dbReference>
<feature type="domain" description="Major facilitator superfamily (MFS) profile" evidence="8">
    <location>
        <begin position="60"/>
        <end position="498"/>
    </location>
</feature>
<dbReference type="PANTHER" id="PTHR43791:SF47">
    <property type="entry name" value="MAJOR FACILITATOR SUPERFAMILY (MFS) PROFILE DOMAIN-CONTAINING PROTEIN-RELATED"/>
    <property type="match status" value="1"/>
</dbReference>
<dbReference type="PROSITE" id="PS50850">
    <property type="entry name" value="MFS"/>
    <property type="match status" value="1"/>
</dbReference>
<name>A0A8H3IVN8_9LECA</name>
<dbReference type="AlphaFoldDB" id="A0A8H3IVN8"/>
<evidence type="ECO:0000259" key="8">
    <source>
        <dbReference type="PROSITE" id="PS50850"/>
    </source>
</evidence>
<dbReference type="Gene3D" id="1.20.1250.20">
    <property type="entry name" value="MFS general substrate transporter like domains"/>
    <property type="match status" value="2"/>
</dbReference>
<feature type="transmembrane region" description="Helical" evidence="7">
    <location>
        <begin position="60"/>
        <end position="85"/>
    </location>
</feature>
<dbReference type="InterPro" id="IPR011701">
    <property type="entry name" value="MFS"/>
</dbReference>
<feature type="transmembrane region" description="Helical" evidence="7">
    <location>
        <begin position="481"/>
        <end position="502"/>
    </location>
</feature>
<comment type="subcellular location">
    <subcellularLocation>
        <location evidence="1">Membrane</location>
        <topology evidence="1">Multi-pass membrane protein</topology>
    </subcellularLocation>
</comment>
<evidence type="ECO:0000313" key="9">
    <source>
        <dbReference type="EMBL" id="CAF9930005.1"/>
    </source>
</evidence>
<dbReference type="OrthoDB" id="3639251at2759"/>
<organism evidence="9 10">
    <name type="scientific">Gomphillus americanus</name>
    <dbReference type="NCBI Taxonomy" id="1940652"/>
    <lineage>
        <taxon>Eukaryota</taxon>
        <taxon>Fungi</taxon>
        <taxon>Dikarya</taxon>
        <taxon>Ascomycota</taxon>
        <taxon>Pezizomycotina</taxon>
        <taxon>Lecanoromycetes</taxon>
        <taxon>OSLEUM clade</taxon>
        <taxon>Ostropomycetidae</taxon>
        <taxon>Ostropales</taxon>
        <taxon>Graphidaceae</taxon>
        <taxon>Gomphilloideae</taxon>
        <taxon>Gomphillus</taxon>
    </lineage>
</organism>
<feature type="transmembrane region" description="Helical" evidence="7">
    <location>
        <begin position="97"/>
        <end position="119"/>
    </location>
</feature>
<sequence length="527" mass="57535">MSSYNPEEHSSFDHEKSNGSHLERAVSGKSLDSEAVNDQRINALSVAEQRRVIRHIDRRLVLTCGLLYCVSLMDRTNLGIIVVGGMGVDLVLIESRYSIITLVFFLTYTLVQPIATVVLRKVGPRLFLPSTVILWGVTTICFGFVRSWDQLIPLRLVLGIFEAGCFPGCAYLLSTWYPRYDLQKRNAVFYLIGSMASAFSGILAFGFTQMNTLGNLGDPAYGQHYGPTAENPKAPSGIMPGIAGWRWIFFMQGILTAVVGFIGLFTIVDFPEKAAQKSRNPLTFTFLTEKEAAFVVARIEKDRHDAIVEPFSLKKYVANAGDIKIWLFACLFGLTTTQTYAIAYFLPQILQGMGFSAAAAQCLIAPPYVLAAIVMYGVAILGDRYHLRGPWVAFNALTALIGLCILAFAKNVGARYFGVFLAVTGANSNIPTVLTYQANNIRGQWKRALASATLVGFGGIGGIIGSTVFRSQDAPQYIPGMIAVILASVLILLITGSLTIGLNRANKRADADGQRLIEGLSGFRYTL</sequence>
<feature type="transmembrane region" description="Helical" evidence="7">
    <location>
        <begin position="247"/>
        <end position="270"/>
    </location>
</feature>
<reference evidence="9" key="1">
    <citation type="submission" date="2021-03" db="EMBL/GenBank/DDBJ databases">
        <authorList>
            <person name="Tagirdzhanova G."/>
        </authorList>
    </citation>
    <scope>NUCLEOTIDE SEQUENCE</scope>
</reference>
<evidence type="ECO:0000256" key="6">
    <source>
        <dbReference type="SAM" id="MobiDB-lite"/>
    </source>
</evidence>
<evidence type="ECO:0000256" key="3">
    <source>
        <dbReference type="ARBA" id="ARBA00022692"/>
    </source>
</evidence>
<feature type="transmembrane region" description="Helical" evidence="7">
    <location>
        <begin position="448"/>
        <end position="469"/>
    </location>
</feature>
<keyword evidence="4 7" id="KW-1133">Transmembrane helix</keyword>
<dbReference type="InterPro" id="IPR036259">
    <property type="entry name" value="MFS_trans_sf"/>
</dbReference>
<feature type="transmembrane region" description="Helical" evidence="7">
    <location>
        <begin position="188"/>
        <end position="207"/>
    </location>
</feature>
<dbReference type="GO" id="GO:0016020">
    <property type="term" value="C:membrane"/>
    <property type="evidence" value="ECO:0007669"/>
    <property type="project" value="UniProtKB-SubCell"/>
</dbReference>
<evidence type="ECO:0000256" key="7">
    <source>
        <dbReference type="SAM" id="Phobius"/>
    </source>
</evidence>
<gene>
    <name evidence="9" type="ORF">GOMPHAMPRED_005539</name>
</gene>
<evidence type="ECO:0000256" key="2">
    <source>
        <dbReference type="ARBA" id="ARBA00022448"/>
    </source>
</evidence>
<keyword evidence="3 7" id="KW-0812">Transmembrane</keyword>
<dbReference type="GO" id="GO:0022857">
    <property type="term" value="F:transmembrane transporter activity"/>
    <property type="evidence" value="ECO:0007669"/>
    <property type="project" value="InterPro"/>
</dbReference>
<feature type="region of interest" description="Disordered" evidence="6">
    <location>
        <begin position="1"/>
        <end position="20"/>
    </location>
</feature>